<dbReference type="PANTHER" id="PTHR21255">
    <property type="entry name" value="T-COMPLEX-ASSOCIATED-TESTIS-EXPRESSED 1/ DYNEIN LIGHT CHAIN"/>
    <property type="match status" value="1"/>
</dbReference>
<dbReference type="Pfam" id="PF03645">
    <property type="entry name" value="Tctex-1"/>
    <property type="match status" value="1"/>
</dbReference>
<protein>
    <submittedName>
        <fullName evidence="5">Dynein light chain Tctex-type protein 2B-like</fullName>
    </submittedName>
</protein>
<feature type="compositionally biased region" description="Basic and acidic residues" evidence="2">
    <location>
        <begin position="1"/>
        <end position="49"/>
    </location>
</feature>
<feature type="transmembrane region" description="Helical" evidence="3">
    <location>
        <begin position="132"/>
        <end position="151"/>
    </location>
</feature>
<keyword evidence="3" id="KW-0472">Membrane</keyword>
<dbReference type="GO" id="GO:0005868">
    <property type="term" value="C:cytoplasmic dynein complex"/>
    <property type="evidence" value="ECO:0007669"/>
    <property type="project" value="TreeGrafter"/>
</dbReference>
<dbReference type="RefSeq" id="XP_034110733.1">
    <property type="nucleotide sequence ID" value="XM_034254842.2"/>
</dbReference>
<evidence type="ECO:0000256" key="2">
    <source>
        <dbReference type="SAM" id="MobiDB-lite"/>
    </source>
</evidence>
<dbReference type="InterPro" id="IPR005334">
    <property type="entry name" value="Tctex-1-like"/>
</dbReference>
<evidence type="ECO:0000256" key="3">
    <source>
        <dbReference type="SAM" id="Phobius"/>
    </source>
</evidence>
<dbReference type="CDD" id="cd21451">
    <property type="entry name" value="DLC-like_TCTEX1D"/>
    <property type="match status" value="1"/>
</dbReference>
<evidence type="ECO:0000256" key="1">
    <source>
        <dbReference type="ARBA" id="ARBA00005361"/>
    </source>
</evidence>
<feature type="region of interest" description="Disordered" evidence="2">
    <location>
        <begin position="1"/>
        <end position="55"/>
    </location>
</feature>
<proteinExistence type="inferred from homology"/>
<dbReference type="GO" id="GO:0007018">
    <property type="term" value="P:microtubule-based movement"/>
    <property type="evidence" value="ECO:0007669"/>
    <property type="project" value="TreeGrafter"/>
</dbReference>
<reference evidence="5" key="1">
    <citation type="submission" date="2025-08" db="UniProtKB">
        <authorList>
            <consortium name="RefSeq"/>
        </authorList>
    </citation>
    <scope>IDENTIFICATION</scope>
    <source>
        <strain evidence="5">15112-1751.03</strain>
        <tissue evidence="5">Whole Adult</tissue>
    </source>
</reference>
<keyword evidence="4" id="KW-1185">Reference proteome</keyword>
<keyword evidence="3" id="KW-0812">Transmembrane</keyword>
<dbReference type="OrthoDB" id="10248487at2759"/>
<dbReference type="GeneID" id="117572187"/>
<dbReference type="Proteomes" id="UP000515160">
    <property type="component" value="Chromosome 3"/>
</dbReference>
<keyword evidence="3" id="KW-1133">Transmembrane helix</keyword>
<dbReference type="GO" id="GO:0005737">
    <property type="term" value="C:cytoplasm"/>
    <property type="evidence" value="ECO:0007669"/>
    <property type="project" value="TreeGrafter"/>
</dbReference>
<organism evidence="4 5">
    <name type="scientific">Drosophila albomicans</name>
    <name type="common">Fruit fly</name>
    <dbReference type="NCBI Taxonomy" id="7291"/>
    <lineage>
        <taxon>Eukaryota</taxon>
        <taxon>Metazoa</taxon>
        <taxon>Ecdysozoa</taxon>
        <taxon>Arthropoda</taxon>
        <taxon>Hexapoda</taxon>
        <taxon>Insecta</taxon>
        <taxon>Pterygota</taxon>
        <taxon>Neoptera</taxon>
        <taxon>Endopterygota</taxon>
        <taxon>Diptera</taxon>
        <taxon>Brachycera</taxon>
        <taxon>Muscomorpha</taxon>
        <taxon>Ephydroidea</taxon>
        <taxon>Drosophilidae</taxon>
        <taxon>Drosophila</taxon>
    </lineage>
</organism>
<dbReference type="Gene3D" id="3.30.1140.40">
    <property type="entry name" value="Tctex-1"/>
    <property type="match status" value="1"/>
</dbReference>
<feature type="transmembrane region" description="Helical" evidence="3">
    <location>
        <begin position="163"/>
        <end position="184"/>
    </location>
</feature>
<evidence type="ECO:0000313" key="5">
    <source>
        <dbReference type="RefSeq" id="XP_034110733.1"/>
    </source>
</evidence>
<dbReference type="GO" id="GO:0045505">
    <property type="term" value="F:dynein intermediate chain binding"/>
    <property type="evidence" value="ECO:0007669"/>
    <property type="project" value="TreeGrafter"/>
</dbReference>
<name>A0A6P8XEF9_DROAB</name>
<dbReference type="InterPro" id="IPR038586">
    <property type="entry name" value="Tctex-1-like_sf"/>
</dbReference>
<sequence>MGDSPDAHSKENLEAKEPSPEQSAKEKPVAKTKEGKEKKGKEDKDDKGRTSIGLGLAGIGGQAKAAPRFAPTYRLEPKNPLRKERLEIIIKAEMDKNYNEEYTFHPKHSLLMAAQVSEDIKTRIKALNFDRYRYIVLITVGEFLMQGLYSLANFLWDAEKDGYVNYTIETPKFFAVCTVFYIYFD</sequence>
<comment type="similarity">
    <text evidence="1">Belongs to the dynein light chain Tctex-type family.</text>
</comment>
<gene>
    <name evidence="5" type="primary">LOC117572187</name>
</gene>
<evidence type="ECO:0000313" key="4">
    <source>
        <dbReference type="Proteomes" id="UP000515160"/>
    </source>
</evidence>
<accession>A0A6P8XEF9</accession>
<dbReference type="AlphaFoldDB" id="A0A6P8XEF9"/>
<dbReference type="PANTHER" id="PTHR21255:SF69">
    <property type="entry name" value="AT23443P"/>
    <property type="match status" value="1"/>
</dbReference>